<dbReference type="CDD" id="cd00075">
    <property type="entry name" value="HATPase"/>
    <property type="match status" value="1"/>
</dbReference>
<evidence type="ECO:0000256" key="2">
    <source>
        <dbReference type="ARBA" id="ARBA00004370"/>
    </source>
</evidence>
<organism evidence="11 12">
    <name type="scientific">Bariatricus massiliensis</name>
    <dbReference type="NCBI Taxonomy" id="1745713"/>
    <lineage>
        <taxon>Bacteria</taxon>
        <taxon>Bacillati</taxon>
        <taxon>Bacillota</taxon>
        <taxon>Clostridia</taxon>
        <taxon>Lachnospirales</taxon>
        <taxon>Lachnospiraceae</taxon>
        <taxon>Bariatricus</taxon>
    </lineage>
</organism>
<dbReference type="Pfam" id="PF00512">
    <property type="entry name" value="HisKA"/>
    <property type="match status" value="1"/>
</dbReference>
<feature type="transmembrane region" description="Helical" evidence="8">
    <location>
        <begin position="12"/>
        <end position="35"/>
    </location>
</feature>
<dbReference type="SUPFAM" id="SSF47384">
    <property type="entry name" value="Homodimeric domain of signal transducing histidine kinase"/>
    <property type="match status" value="1"/>
</dbReference>
<evidence type="ECO:0000313" key="11">
    <source>
        <dbReference type="EMBL" id="MCB7388457.1"/>
    </source>
</evidence>
<dbReference type="Pfam" id="PF02518">
    <property type="entry name" value="HATPase_c"/>
    <property type="match status" value="1"/>
</dbReference>
<keyword evidence="12" id="KW-1185">Reference proteome</keyword>
<feature type="domain" description="HAMP" evidence="10">
    <location>
        <begin position="75"/>
        <end position="122"/>
    </location>
</feature>
<dbReference type="PROSITE" id="PS50885">
    <property type="entry name" value="HAMP"/>
    <property type="match status" value="1"/>
</dbReference>
<comment type="subcellular location">
    <subcellularLocation>
        <location evidence="2">Membrane</location>
    </subcellularLocation>
</comment>
<dbReference type="PANTHER" id="PTHR43711:SF26">
    <property type="entry name" value="SENSOR HISTIDINE KINASE RCSC"/>
    <property type="match status" value="1"/>
</dbReference>
<dbReference type="SMART" id="SM00388">
    <property type="entry name" value="HisKA"/>
    <property type="match status" value="1"/>
</dbReference>
<dbReference type="SMART" id="SM00387">
    <property type="entry name" value="HATPase_c"/>
    <property type="match status" value="1"/>
</dbReference>
<feature type="domain" description="Histidine kinase" evidence="9">
    <location>
        <begin position="130"/>
        <end position="343"/>
    </location>
</feature>
<dbReference type="Gene3D" id="1.10.287.130">
    <property type="match status" value="1"/>
</dbReference>
<evidence type="ECO:0000259" key="10">
    <source>
        <dbReference type="PROSITE" id="PS50885"/>
    </source>
</evidence>
<keyword evidence="8" id="KW-0812">Transmembrane</keyword>
<dbReference type="InterPro" id="IPR003594">
    <property type="entry name" value="HATPase_dom"/>
</dbReference>
<dbReference type="CDD" id="cd00082">
    <property type="entry name" value="HisKA"/>
    <property type="match status" value="1"/>
</dbReference>
<sequence>MNKHSFKVSAMFSILVFIILFITIALMGFFTMILLNLGIIHNPRLEVIFILSGVVSILAGTFFSRVLGKRPLSIILEINEATKEVVKGNFEVQLNEDIQVTELRSMAHNFNVMVKELENTEIFRKDFIENVSHEFKTPLSAIEGYVTLLQKRSLPEERRAEYTERILLNTRRLSTLTGNILLLARLENQEIAVKKETYSLDEQLREAILLFESQWTDKELELDIDLCAVDYSGNKELLMQVWQNILENAIKFVPRQGEIHIILKDEHSNVTVSIMDNGIGMDEDAKKRIYEKFYQADSSRTNAGNGLGLTLAKRIVDLHNGTIEVSSKIGKGTAFTVTLPLADCSAPSSFIQP</sequence>
<evidence type="ECO:0000259" key="9">
    <source>
        <dbReference type="PROSITE" id="PS50109"/>
    </source>
</evidence>
<evidence type="ECO:0000256" key="6">
    <source>
        <dbReference type="ARBA" id="ARBA00022777"/>
    </source>
</evidence>
<dbReference type="InterPro" id="IPR004358">
    <property type="entry name" value="Sig_transdc_His_kin-like_C"/>
</dbReference>
<accession>A0ABS8DK92</accession>
<dbReference type="PROSITE" id="PS50109">
    <property type="entry name" value="HIS_KIN"/>
    <property type="match status" value="1"/>
</dbReference>
<dbReference type="GO" id="GO:0016301">
    <property type="term" value="F:kinase activity"/>
    <property type="evidence" value="ECO:0007669"/>
    <property type="project" value="UniProtKB-KW"/>
</dbReference>
<evidence type="ECO:0000256" key="3">
    <source>
        <dbReference type="ARBA" id="ARBA00012438"/>
    </source>
</evidence>
<dbReference type="InterPro" id="IPR003660">
    <property type="entry name" value="HAMP_dom"/>
</dbReference>
<comment type="caution">
    <text evidence="11">The sequence shown here is derived from an EMBL/GenBank/DDBJ whole genome shotgun (WGS) entry which is preliminary data.</text>
</comment>
<dbReference type="Proteomes" id="UP001299546">
    <property type="component" value="Unassembled WGS sequence"/>
</dbReference>
<evidence type="ECO:0000256" key="4">
    <source>
        <dbReference type="ARBA" id="ARBA00022553"/>
    </source>
</evidence>
<evidence type="ECO:0000256" key="1">
    <source>
        <dbReference type="ARBA" id="ARBA00000085"/>
    </source>
</evidence>
<dbReference type="PANTHER" id="PTHR43711">
    <property type="entry name" value="TWO-COMPONENT HISTIDINE KINASE"/>
    <property type="match status" value="1"/>
</dbReference>
<dbReference type="SUPFAM" id="SSF55874">
    <property type="entry name" value="ATPase domain of HSP90 chaperone/DNA topoisomerase II/histidine kinase"/>
    <property type="match status" value="1"/>
</dbReference>
<evidence type="ECO:0000313" key="12">
    <source>
        <dbReference type="Proteomes" id="UP001299546"/>
    </source>
</evidence>
<dbReference type="PRINTS" id="PR00344">
    <property type="entry name" value="BCTRLSENSOR"/>
</dbReference>
<dbReference type="SMART" id="SM00304">
    <property type="entry name" value="HAMP"/>
    <property type="match status" value="1"/>
</dbReference>
<protein>
    <recommendedName>
        <fullName evidence="3">histidine kinase</fullName>
        <ecNumber evidence="3">2.7.13.3</ecNumber>
    </recommendedName>
</protein>
<keyword evidence="6 11" id="KW-0418">Kinase</keyword>
<gene>
    <name evidence="11" type="ORF">LIZ65_14305</name>
</gene>
<dbReference type="EC" id="2.7.13.3" evidence="3"/>
<keyword evidence="5" id="KW-0808">Transferase</keyword>
<evidence type="ECO:0000256" key="5">
    <source>
        <dbReference type="ARBA" id="ARBA00022679"/>
    </source>
</evidence>
<feature type="transmembrane region" description="Helical" evidence="8">
    <location>
        <begin position="47"/>
        <end position="67"/>
    </location>
</feature>
<dbReference type="InterPro" id="IPR036097">
    <property type="entry name" value="HisK_dim/P_sf"/>
</dbReference>
<dbReference type="EMBL" id="JAJCIS010000011">
    <property type="protein sequence ID" value="MCB7388457.1"/>
    <property type="molecule type" value="Genomic_DNA"/>
</dbReference>
<name>A0ABS8DK92_9FIRM</name>
<dbReference type="InterPro" id="IPR005467">
    <property type="entry name" value="His_kinase_dom"/>
</dbReference>
<dbReference type="InterPro" id="IPR050736">
    <property type="entry name" value="Sensor_HK_Regulatory"/>
</dbReference>
<dbReference type="Gene3D" id="6.10.340.10">
    <property type="match status" value="1"/>
</dbReference>
<evidence type="ECO:0000256" key="7">
    <source>
        <dbReference type="ARBA" id="ARBA00023012"/>
    </source>
</evidence>
<proteinExistence type="predicted"/>
<keyword evidence="4" id="KW-0597">Phosphoprotein</keyword>
<comment type="catalytic activity">
    <reaction evidence="1">
        <text>ATP + protein L-histidine = ADP + protein N-phospho-L-histidine.</text>
        <dbReference type="EC" id="2.7.13.3"/>
    </reaction>
</comment>
<dbReference type="RefSeq" id="WP_066731153.1">
    <property type="nucleotide sequence ID" value="NZ_JAJCIQ010000011.1"/>
</dbReference>
<dbReference type="InterPro" id="IPR003661">
    <property type="entry name" value="HisK_dim/P_dom"/>
</dbReference>
<dbReference type="InterPro" id="IPR036890">
    <property type="entry name" value="HATPase_C_sf"/>
</dbReference>
<evidence type="ECO:0000256" key="8">
    <source>
        <dbReference type="SAM" id="Phobius"/>
    </source>
</evidence>
<reference evidence="11 12" key="1">
    <citation type="submission" date="2021-10" db="EMBL/GenBank/DDBJ databases">
        <title>Collection of gut derived symbiotic bacterial strains cultured from healthy donors.</title>
        <authorList>
            <person name="Lin H."/>
            <person name="Littmann E."/>
            <person name="Kohout C."/>
            <person name="Pamer E.G."/>
        </authorList>
    </citation>
    <scope>NUCLEOTIDE SEQUENCE [LARGE SCALE GENOMIC DNA]</scope>
    <source>
        <strain evidence="11 12">DFI.1.165</strain>
    </source>
</reference>
<keyword evidence="8" id="KW-1133">Transmembrane helix</keyword>
<keyword evidence="7" id="KW-0902">Two-component regulatory system</keyword>
<keyword evidence="8" id="KW-0472">Membrane</keyword>
<dbReference type="Gene3D" id="3.30.565.10">
    <property type="entry name" value="Histidine kinase-like ATPase, C-terminal domain"/>
    <property type="match status" value="1"/>
</dbReference>